<reference evidence="1 2" key="1">
    <citation type="submission" date="2023-08" db="EMBL/GenBank/DDBJ databases">
        <title>Alcaligenaceae gen. nov., a novel taxon isolated from the sludge of Yixing Pesticide Factory.</title>
        <authorList>
            <person name="Ruan L."/>
        </authorList>
    </citation>
    <scope>NUCLEOTIDE SEQUENCE [LARGE SCALE GENOMIC DNA]</scope>
    <source>
        <strain evidence="1 2">LG-2</strain>
    </source>
</reference>
<organism evidence="1 2">
    <name type="scientific">Yanghanlia caeni</name>
    <dbReference type="NCBI Taxonomy" id="3064283"/>
    <lineage>
        <taxon>Bacteria</taxon>
        <taxon>Pseudomonadati</taxon>
        <taxon>Pseudomonadota</taxon>
        <taxon>Betaproteobacteria</taxon>
        <taxon>Burkholderiales</taxon>
        <taxon>Alcaligenaceae</taxon>
        <taxon>Yanghanlia</taxon>
    </lineage>
</organism>
<proteinExistence type="predicted"/>
<sequence>MTALREAIEAIKGTLLLADKVERVGESLKGLAEDVADHEKRLIKLETKWETAMQLAGRRLERRG</sequence>
<name>A0ABU1D9J7_9BURK</name>
<accession>A0ABU1D9J7</accession>
<keyword evidence="2" id="KW-1185">Reference proteome</keyword>
<comment type="caution">
    <text evidence="1">The sequence shown here is derived from an EMBL/GenBank/DDBJ whole genome shotgun (WGS) entry which is preliminary data.</text>
</comment>
<gene>
    <name evidence="1" type="ORF">Q8947_13725</name>
</gene>
<dbReference type="EMBL" id="JAUZQE010000049">
    <property type="protein sequence ID" value="MDR4127035.1"/>
    <property type="molecule type" value="Genomic_DNA"/>
</dbReference>
<protein>
    <submittedName>
        <fullName evidence="1">Uncharacterized protein</fullName>
    </submittedName>
</protein>
<evidence type="ECO:0000313" key="2">
    <source>
        <dbReference type="Proteomes" id="UP001232156"/>
    </source>
</evidence>
<dbReference type="Proteomes" id="UP001232156">
    <property type="component" value="Unassembled WGS sequence"/>
</dbReference>
<dbReference type="RefSeq" id="WP_347287606.1">
    <property type="nucleotide sequence ID" value="NZ_JAUZQE010000049.1"/>
</dbReference>
<evidence type="ECO:0000313" key="1">
    <source>
        <dbReference type="EMBL" id="MDR4127035.1"/>
    </source>
</evidence>